<dbReference type="GO" id="GO:0008270">
    <property type="term" value="F:zinc ion binding"/>
    <property type="evidence" value="ECO:0007669"/>
    <property type="project" value="UniProtKB-KW"/>
</dbReference>
<feature type="compositionally biased region" description="Low complexity" evidence="8">
    <location>
        <begin position="174"/>
        <end position="183"/>
    </location>
</feature>
<reference evidence="10" key="1">
    <citation type="submission" date="2022-07" db="EMBL/GenBank/DDBJ databases">
        <title>Phylogenomic reconstructions and comparative analyses of Kickxellomycotina fungi.</title>
        <authorList>
            <person name="Reynolds N.K."/>
            <person name="Stajich J.E."/>
            <person name="Barry K."/>
            <person name="Grigoriev I.V."/>
            <person name="Crous P."/>
            <person name="Smith M.E."/>
        </authorList>
    </citation>
    <scope>NUCLEOTIDE SEQUENCE</scope>
    <source>
        <strain evidence="10">RSA 861</strain>
    </source>
</reference>
<dbReference type="GO" id="GO:0000978">
    <property type="term" value="F:RNA polymerase II cis-regulatory region sequence-specific DNA binding"/>
    <property type="evidence" value="ECO:0007669"/>
    <property type="project" value="TreeGrafter"/>
</dbReference>
<dbReference type="Proteomes" id="UP001150569">
    <property type="component" value="Unassembled WGS sequence"/>
</dbReference>
<gene>
    <name evidence="10" type="ORF">IWQ60_010599</name>
</gene>
<dbReference type="InterPro" id="IPR036236">
    <property type="entry name" value="Znf_C2H2_sf"/>
</dbReference>
<dbReference type="OrthoDB" id="3214149at2759"/>
<keyword evidence="11" id="KW-1185">Reference proteome</keyword>
<dbReference type="Gene3D" id="3.30.160.60">
    <property type="entry name" value="Classic Zinc Finger"/>
    <property type="match status" value="2"/>
</dbReference>
<proteinExistence type="predicted"/>
<keyword evidence="2" id="KW-0479">Metal-binding</keyword>
<keyword evidence="4 7" id="KW-0863">Zinc-finger</keyword>
<dbReference type="AlphaFoldDB" id="A0A9W7ZQ33"/>
<dbReference type="SMART" id="SM00355">
    <property type="entry name" value="ZnF_C2H2"/>
    <property type="match status" value="3"/>
</dbReference>
<evidence type="ECO:0000256" key="1">
    <source>
        <dbReference type="ARBA" id="ARBA00004123"/>
    </source>
</evidence>
<keyword evidence="5" id="KW-0862">Zinc</keyword>
<sequence length="363" mass="40088">MSYSGDHADPIEHRLPPAGANLDEEQLAAGNVTMFPRADPSAARPTDLASRFTCRWDECHSTFPTVADLSAHMNGVHVTMYRPGNYMCAWENCERRGMKQTNRHAFLTHLRRHTGERPYACDFPGCKKEYKRLDALQKHSAIHGEANVGVESDGESMPSDVEADVGDSFDSGRARAGSGSQSRTLGPTPVPRPKAAVDLPLSPLVQPARRGRPKRSANDPDPPGSGEAGESVSATTTPREKRSRGGRKSAVNTTAPADPGNGDDVDVSFDLQGRDVDEREHQRIREYATMLRLRKQKQYALRAAEEAETTFRYYQQQCRLYAALNQVYTDTYIVQRRAKRGPSSRAPDALAAETPYSTEAEVE</sequence>
<keyword evidence="3" id="KW-0677">Repeat</keyword>
<evidence type="ECO:0000256" key="7">
    <source>
        <dbReference type="PROSITE-ProRule" id="PRU00042"/>
    </source>
</evidence>
<feature type="region of interest" description="Disordered" evidence="8">
    <location>
        <begin position="337"/>
        <end position="363"/>
    </location>
</feature>
<evidence type="ECO:0000256" key="5">
    <source>
        <dbReference type="ARBA" id="ARBA00022833"/>
    </source>
</evidence>
<evidence type="ECO:0000256" key="4">
    <source>
        <dbReference type="ARBA" id="ARBA00022771"/>
    </source>
</evidence>
<dbReference type="GO" id="GO:0000981">
    <property type="term" value="F:DNA-binding transcription factor activity, RNA polymerase II-specific"/>
    <property type="evidence" value="ECO:0007669"/>
    <property type="project" value="TreeGrafter"/>
</dbReference>
<organism evidence="10 11">
    <name type="scientific">Tieghemiomyces parasiticus</name>
    <dbReference type="NCBI Taxonomy" id="78921"/>
    <lineage>
        <taxon>Eukaryota</taxon>
        <taxon>Fungi</taxon>
        <taxon>Fungi incertae sedis</taxon>
        <taxon>Zoopagomycota</taxon>
        <taxon>Kickxellomycotina</taxon>
        <taxon>Dimargaritomycetes</taxon>
        <taxon>Dimargaritales</taxon>
        <taxon>Dimargaritaceae</taxon>
        <taxon>Tieghemiomyces</taxon>
    </lineage>
</organism>
<dbReference type="GO" id="GO:0005634">
    <property type="term" value="C:nucleus"/>
    <property type="evidence" value="ECO:0007669"/>
    <property type="project" value="UniProtKB-SubCell"/>
</dbReference>
<accession>A0A9W7ZQ33</accession>
<dbReference type="PANTHER" id="PTHR45718">
    <property type="entry name" value="TRANSCRIPTIONAL ACTIVATOR CUBITUS INTERRUPTUS"/>
    <property type="match status" value="1"/>
</dbReference>
<evidence type="ECO:0000313" key="11">
    <source>
        <dbReference type="Proteomes" id="UP001150569"/>
    </source>
</evidence>
<feature type="domain" description="C2H2-type" evidence="9">
    <location>
        <begin position="52"/>
        <end position="77"/>
    </location>
</feature>
<dbReference type="EMBL" id="JANBPT010001036">
    <property type="protein sequence ID" value="KAJ1910552.1"/>
    <property type="molecule type" value="Genomic_DNA"/>
</dbReference>
<evidence type="ECO:0000256" key="3">
    <source>
        <dbReference type="ARBA" id="ARBA00022737"/>
    </source>
</evidence>
<evidence type="ECO:0000259" key="9">
    <source>
        <dbReference type="PROSITE" id="PS50157"/>
    </source>
</evidence>
<dbReference type="InterPro" id="IPR043359">
    <property type="entry name" value="GLI-like"/>
</dbReference>
<evidence type="ECO:0000256" key="8">
    <source>
        <dbReference type="SAM" id="MobiDB-lite"/>
    </source>
</evidence>
<evidence type="ECO:0000256" key="6">
    <source>
        <dbReference type="ARBA" id="ARBA00023242"/>
    </source>
</evidence>
<keyword evidence="6" id="KW-0539">Nucleus</keyword>
<comment type="subcellular location">
    <subcellularLocation>
        <location evidence="1">Nucleus</location>
    </subcellularLocation>
</comment>
<dbReference type="PROSITE" id="PS00028">
    <property type="entry name" value="ZINC_FINGER_C2H2_1"/>
    <property type="match status" value="2"/>
</dbReference>
<dbReference type="SUPFAM" id="SSF57667">
    <property type="entry name" value="beta-beta-alpha zinc fingers"/>
    <property type="match status" value="2"/>
</dbReference>
<evidence type="ECO:0000256" key="2">
    <source>
        <dbReference type="ARBA" id="ARBA00022723"/>
    </source>
</evidence>
<comment type="caution">
    <text evidence="10">The sequence shown here is derived from an EMBL/GenBank/DDBJ whole genome shotgun (WGS) entry which is preliminary data.</text>
</comment>
<name>A0A9W7ZQ33_9FUNG</name>
<feature type="region of interest" description="Disordered" evidence="8">
    <location>
        <begin position="145"/>
        <end position="266"/>
    </location>
</feature>
<dbReference type="PANTHER" id="PTHR45718:SF4">
    <property type="entry name" value="TRANSCRIPTIONAL ACTIVATOR CUBITUS INTERRUPTUS"/>
    <property type="match status" value="1"/>
</dbReference>
<evidence type="ECO:0000313" key="10">
    <source>
        <dbReference type="EMBL" id="KAJ1910552.1"/>
    </source>
</evidence>
<dbReference type="InterPro" id="IPR013087">
    <property type="entry name" value="Znf_C2H2_type"/>
</dbReference>
<dbReference type="PROSITE" id="PS50157">
    <property type="entry name" value="ZINC_FINGER_C2H2_2"/>
    <property type="match status" value="2"/>
</dbReference>
<feature type="domain" description="C2H2-type" evidence="9">
    <location>
        <begin position="119"/>
        <end position="143"/>
    </location>
</feature>
<protein>
    <recommendedName>
        <fullName evidence="9">C2H2-type domain-containing protein</fullName>
    </recommendedName>
</protein>